<evidence type="ECO:0000259" key="4">
    <source>
        <dbReference type="Pfam" id="PF19961"/>
    </source>
</evidence>
<dbReference type="SMART" id="SM00320">
    <property type="entry name" value="WD40"/>
    <property type="match status" value="7"/>
</dbReference>
<dbReference type="CDD" id="cd00200">
    <property type="entry name" value="WD40"/>
    <property type="match status" value="1"/>
</dbReference>
<organism evidence="5 6">
    <name type="scientific">Desmonostoc muscorum LEGE 12446</name>
    <dbReference type="NCBI Taxonomy" id="1828758"/>
    <lineage>
        <taxon>Bacteria</taxon>
        <taxon>Bacillati</taxon>
        <taxon>Cyanobacteriota</taxon>
        <taxon>Cyanophyceae</taxon>
        <taxon>Nostocales</taxon>
        <taxon>Nostocaceae</taxon>
        <taxon>Desmonostoc</taxon>
    </lineage>
</organism>
<evidence type="ECO:0000313" key="6">
    <source>
        <dbReference type="Proteomes" id="UP000622533"/>
    </source>
</evidence>
<sequence length="444" mass="48580">MAINSELIQKILPILRPLMENESQRRGYLIRALGTDTPVQYGLNFNTPTNEFIPNLVNELVSFGEIALGQPALCALLEVIRQDVGEDIQIKIDNLLPEIKRECTESKKSVDNLDNRYKNTKILSGHSDSVLCVAISRDGKMLASGDGDVYDGLRLRTIKLWNLTTGELLTNLTGHSSPVLSIDFSPDGQTLASASNMEFQDGNIKLWDIRTGRVKQTLGSSLVSLRTSCVAFSPDGETLATGHFDAAIRLWHPISGKEIRTLRGHGWDVNSLTFSPDGRFLVSGGIDGAIMIWNWRNGERIRTLNRPSDFFGSMVSWFDRSVGSIRSVAISPDGQTIASGGSSAGDNGVSNPPIKLWNTSTGREERIFTGHTDSVNAIAFSPTEKIIASGGEDNTIQIWNYQTGELIQTLELKSPVNCLAFSPRDKILVSGGGDSKIRIWTLSS</sequence>
<dbReference type="InterPro" id="IPR001680">
    <property type="entry name" value="WD40_rpt"/>
</dbReference>
<dbReference type="PROSITE" id="PS50082">
    <property type="entry name" value="WD_REPEATS_2"/>
    <property type="match status" value="6"/>
</dbReference>
<dbReference type="AlphaFoldDB" id="A0A8J6ZNA1"/>
<feature type="repeat" description="WD" evidence="3">
    <location>
        <begin position="262"/>
        <end position="303"/>
    </location>
</feature>
<dbReference type="PANTHER" id="PTHR19848:SF8">
    <property type="entry name" value="F-BOX AND WD REPEAT DOMAIN CONTAINING 7"/>
    <property type="match status" value="1"/>
</dbReference>
<reference evidence="5" key="1">
    <citation type="submission" date="2020-10" db="EMBL/GenBank/DDBJ databases">
        <authorList>
            <person name="Castelo-Branco R."/>
            <person name="Eusebio N."/>
            <person name="Adriana R."/>
            <person name="Vieira A."/>
            <person name="Brugerolle De Fraissinette N."/>
            <person name="Rezende De Castro R."/>
            <person name="Schneider M.P."/>
            <person name="Vasconcelos V."/>
            <person name="Leao P.N."/>
        </authorList>
    </citation>
    <scope>NUCLEOTIDE SEQUENCE</scope>
    <source>
        <strain evidence="5">LEGE 12446</strain>
    </source>
</reference>
<dbReference type="Gene3D" id="2.130.10.10">
    <property type="entry name" value="YVTN repeat-like/Quinoprotein amine dehydrogenase"/>
    <property type="match status" value="3"/>
</dbReference>
<dbReference type="PANTHER" id="PTHR19848">
    <property type="entry name" value="WD40 REPEAT PROTEIN"/>
    <property type="match status" value="1"/>
</dbReference>
<keyword evidence="6" id="KW-1185">Reference proteome</keyword>
<dbReference type="InterPro" id="IPR020472">
    <property type="entry name" value="WD40_PAC1"/>
</dbReference>
<evidence type="ECO:0000256" key="3">
    <source>
        <dbReference type="PROSITE-ProRule" id="PRU00221"/>
    </source>
</evidence>
<evidence type="ECO:0000256" key="1">
    <source>
        <dbReference type="ARBA" id="ARBA00022574"/>
    </source>
</evidence>
<dbReference type="PROSITE" id="PS50294">
    <property type="entry name" value="WD_REPEATS_REGION"/>
    <property type="match status" value="3"/>
</dbReference>
<dbReference type="InterPro" id="IPR045437">
    <property type="entry name" value="EAD8"/>
</dbReference>
<feature type="repeat" description="WD" evidence="3">
    <location>
        <begin position="123"/>
        <end position="148"/>
    </location>
</feature>
<accession>A0A8J6ZNA1</accession>
<evidence type="ECO:0000313" key="5">
    <source>
        <dbReference type="EMBL" id="MBE9024444.1"/>
    </source>
</evidence>
<name>A0A8J6ZNA1_DESMC</name>
<evidence type="ECO:0000256" key="2">
    <source>
        <dbReference type="ARBA" id="ARBA00022737"/>
    </source>
</evidence>
<feature type="repeat" description="WD" evidence="3">
    <location>
        <begin position="409"/>
        <end position="444"/>
    </location>
</feature>
<dbReference type="Pfam" id="PF00400">
    <property type="entry name" value="WD40"/>
    <property type="match status" value="7"/>
</dbReference>
<keyword evidence="2" id="KW-0677">Repeat</keyword>
<feature type="repeat" description="WD" evidence="3">
    <location>
        <begin position="230"/>
        <end position="261"/>
    </location>
</feature>
<dbReference type="SUPFAM" id="SSF50978">
    <property type="entry name" value="WD40 repeat-like"/>
    <property type="match status" value="1"/>
</dbReference>
<dbReference type="Proteomes" id="UP000622533">
    <property type="component" value="Unassembled WGS sequence"/>
</dbReference>
<keyword evidence="1 3" id="KW-0853">WD repeat</keyword>
<feature type="repeat" description="WD" evidence="3">
    <location>
        <begin position="368"/>
        <end position="409"/>
    </location>
</feature>
<dbReference type="InterPro" id="IPR036322">
    <property type="entry name" value="WD40_repeat_dom_sf"/>
</dbReference>
<protein>
    <submittedName>
        <fullName evidence="5">WD40 repeat domain-containing protein</fullName>
    </submittedName>
</protein>
<feature type="domain" description="Effector-associated" evidence="4">
    <location>
        <begin position="6"/>
        <end position="98"/>
    </location>
</feature>
<proteinExistence type="predicted"/>
<gene>
    <name evidence="5" type="ORF">IQ276_19055</name>
</gene>
<dbReference type="EMBL" id="JADEXS010000268">
    <property type="protein sequence ID" value="MBE9024444.1"/>
    <property type="molecule type" value="Genomic_DNA"/>
</dbReference>
<dbReference type="Pfam" id="PF19961">
    <property type="entry name" value="EAD8"/>
    <property type="match status" value="1"/>
</dbReference>
<feature type="repeat" description="WD" evidence="3">
    <location>
        <begin position="172"/>
        <end position="217"/>
    </location>
</feature>
<dbReference type="InterPro" id="IPR015943">
    <property type="entry name" value="WD40/YVTN_repeat-like_dom_sf"/>
</dbReference>
<dbReference type="PRINTS" id="PR00320">
    <property type="entry name" value="GPROTEINBRPT"/>
</dbReference>
<dbReference type="RefSeq" id="WP_193918850.1">
    <property type="nucleotide sequence ID" value="NZ_JADEXS020000001.1"/>
</dbReference>
<comment type="caution">
    <text evidence="5">The sequence shown here is derived from an EMBL/GenBank/DDBJ whole genome shotgun (WGS) entry which is preliminary data.</text>
</comment>